<organism evidence="1 2">
    <name type="scientific">Phenylobacterium deserti</name>
    <dbReference type="NCBI Taxonomy" id="1914756"/>
    <lineage>
        <taxon>Bacteria</taxon>
        <taxon>Pseudomonadati</taxon>
        <taxon>Pseudomonadota</taxon>
        <taxon>Alphaproteobacteria</taxon>
        <taxon>Caulobacterales</taxon>
        <taxon>Caulobacteraceae</taxon>
        <taxon>Phenylobacterium</taxon>
    </lineage>
</organism>
<evidence type="ECO:0000313" key="2">
    <source>
        <dbReference type="Proteomes" id="UP000249725"/>
    </source>
</evidence>
<dbReference type="RefSeq" id="WP_111514913.1">
    <property type="nucleotide sequence ID" value="NZ_QFYR01000002.1"/>
</dbReference>
<keyword evidence="2" id="KW-1185">Reference proteome</keyword>
<proteinExistence type="predicted"/>
<name>A0A328AIF6_9CAUL</name>
<evidence type="ECO:0000313" key="1">
    <source>
        <dbReference type="EMBL" id="RAK52628.1"/>
    </source>
</evidence>
<reference evidence="2" key="1">
    <citation type="submission" date="2018-05" db="EMBL/GenBank/DDBJ databases">
        <authorList>
            <person name="Li X."/>
        </authorList>
    </citation>
    <scope>NUCLEOTIDE SEQUENCE [LARGE SCALE GENOMIC DNA]</scope>
    <source>
        <strain evidence="2">YIM 73061</strain>
    </source>
</reference>
<sequence length="62" mass="7062">MTDRFVLRPARSAERFKVVDVWTGETAVIAMVPQDDLGREDAEHLAELLNRRARGGERRILA</sequence>
<dbReference type="AlphaFoldDB" id="A0A328AIF6"/>
<accession>A0A328AIF6</accession>
<protein>
    <submittedName>
        <fullName evidence="1">Uncharacterized protein</fullName>
    </submittedName>
</protein>
<gene>
    <name evidence="1" type="ORF">DJ018_10515</name>
</gene>
<comment type="caution">
    <text evidence="1">The sequence shown here is derived from an EMBL/GenBank/DDBJ whole genome shotgun (WGS) entry which is preliminary data.</text>
</comment>
<dbReference type="EMBL" id="QFYR01000002">
    <property type="protein sequence ID" value="RAK52628.1"/>
    <property type="molecule type" value="Genomic_DNA"/>
</dbReference>
<dbReference type="OrthoDB" id="8450379at2"/>
<dbReference type="Proteomes" id="UP000249725">
    <property type="component" value="Unassembled WGS sequence"/>
</dbReference>